<dbReference type="InterPro" id="IPR008335">
    <property type="entry name" value="Mopterin_OxRdtase_euk"/>
</dbReference>
<dbReference type="GO" id="GO:0043546">
    <property type="term" value="F:molybdopterin cofactor binding"/>
    <property type="evidence" value="ECO:0007669"/>
    <property type="project" value="TreeGrafter"/>
</dbReference>
<comment type="cofactor">
    <cofactor evidence="1">
        <name>Mo-molybdopterin</name>
        <dbReference type="ChEBI" id="CHEBI:71302"/>
    </cofactor>
</comment>
<evidence type="ECO:0000259" key="5">
    <source>
        <dbReference type="Pfam" id="PF00174"/>
    </source>
</evidence>
<evidence type="ECO:0000313" key="7">
    <source>
        <dbReference type="EMBL" id="KAK4541892.1"/>
    </source>
</evidence>
<dbReference type="GO" id="GO:0008482">
    <property type="term" value="F:sulfite oxidase activity"/>
    <property type="evidence" value="ECO:0007669"/>
    <property type="project" value="TreeGrafter"/>
</dbReference>
<keyword evidence="3" id="KW-0479">Metal-binding</keyword>
<dbReference type="GO" id="GO:0020037">
    <property type="term" value="F:heme binding"/>
    <property type="evidence" value="ECO:0007669"/>
    <property type="project" value="TreeGrafter"/>
</dbReference>
<organism evidence="7 8">
    <name type="scientific">Oleoguttula mirabilis</name>
    <dbReference type="NCBI Taxonomy" id="1507867"/>
    <lineage>
        <taxon>Eukaryota</taxon>
        <taxon>Fungi</taxon>
        <taxon>Dikarya</taxon>
        <taxon>Ascomycota</taxon>
        <taxon>Pezizomycotina</taxon>
        <taxon>Dothideomycetes</taxon>
        <taxon>Dothideomycetidae</taxon>
        <taxon>Mycosphaerellales</taxon>
        <taxon>Teratosphaeriaceae</taxon>
        <taxon>Oleoguttula</taxon>
    </lineage>
</organism>
<dbReference type="PANTHER" id="PTHR19372:SF6">
    <property type="entry name" value="SULFITE OXIDASE"/>
    <property type="match status" value="1"/>
</dbReference>
<dbReference type="InterPro" id="IPR000572">
    <property type="entry name" value="OxRdtase_Mopterin-bd_dom"/>
</dbReference>
<evidence type="ECO:0000256" key="2">
    <source>
        <dbReference type="ARBA" id="ARBA00022505"/>
    </source>
</evidence>
<dbReference type="Pfam" id="PF03404">
    <property type="entry name" value="Mo-co_dimer"/>
    <property type="match status" value="1"/>
</dbReference>
<evidence type="ECO:0000256" key="3">
    <source>
        <dbReference type="ARBA" id="ARBA00022723"/>
    </source>
</evidence>
<dbReference type="InterPro" id="IPR036374">
    <property type="entry name" value="OxRdtase_Mopterin-bd_sf"/>
</dbReference>
<dbReference type="FunFam" id="3.90.420.10:FF:000002">
    <property type="entry name" value="sulfite oxidase, mitochondrial"/>
    <property type="match status" value="1"/>
</dbReference>
<dbReference type="Gene3D" id="3.90.420.10">
    <property type="entry name" value="Oxidoreductase, molybdopterin-binding domain"/>
    <property type="match status" value="1"/>
</dbReference>
<evidence type="ECO:0000256" key="1">
    <source>
        <dbReference type="ARBA" id="ARBA00001924"/>
    </source>
</evidence>
<evidence type="ECO:0000313" key="8">
    <source>
        <dbReference type="Proteomes" id="UP001324427"/>
    </source>
</evidence>
<dbReference type="EMBL" id="JAVFHQ010000047">
    <property type="protein sequence ID" value="KAK4541892.1"/>
    <property type="molecule type" value="Genomic_DNA"/>
</dbReference>
<dbReference type="SUPFAM" id="SSF56524">
    <property type="entry name" value="Oxidoreductase molybdopterin-binding domain"/>
    <property type="match status" value="1"/>
</dbReference>
<reference evidence="7 8" key="1">
    <citation type="submission" date="2021-11" db="EMBL/GenBank/DDBJ databases">
        <title>Black yeast isolated from Biological Soil Crust.</title>
        <authorList>
            <person name="Kurbessoian T."/>
        </authorList>
    </citation>
    <scope>NUCLEOTIDE SEQUENCE [LARGE SCALE GENOMIC DNA]</scope>
    <source>
        <strain evidence="7 8">CCFEE 5522</strain>
    </source>
</reference>
<dbReference type="GO" id="GO:0006790">
    <property type="term" value="P:sulfur compound metabolic process"/>
    <property type="evidence" value="ECO:0007669"/>
    <property type="project" value="TreeGrafter"/>
</dbReference>
<evidence type="ECO:0000259" key="6">
    <source>
        <dbReference type="Pfam" id="PF03404"/>
    </source>
</evidence>
<dbReference type="Gene3D" id="2.60.40.650">
    <property type="match status" value="1"/>
</dbReference>
<gene>
    <name evidence="7" type="ORF">LTR36_007256</name>
</gene>
<dbReference type="InterPro" id="IPR014756">
    <property type="entry name" value="Ig_E-set"/>
</dbReference>
<dbReference type="InterPro" id="IPR005066">
    <property type="entry name" value="MoCF_OxRdtse_dimer"/>
</dbReference>
<sequence length="576" mass="65856">MERGAIGTHLKNQPDEWKIEQGMHAARLPILDQTGPDPEGRAIPPEEYVPFKDEAAIRSVGDPNKLFTEEREGWEGYIEWEEYTDKKAKAHKILTSQNFPPPPEFQLGPIPGTNPVLEGVRWKMWHRAIGGALNTIADISWDTVMKEKHPEMLHLLQFPYNGEPPKRLVTAKPVTPNPLHFVRNHGGIPNIDRNKYRLDMDGLVARPQSFTLDDLMDESKFPRMEKLVTIQCSGTRRVEQIALYAGEGDEMINAPWAEGAIGTARWVGVSLKKVIKACGGLVGEGKHLELYGADTYFKKNNVMNYVVSVPWSKVKANEVMLAWEMNGEPLPKIHGYPLRVVVFGYIGARSVKWLYRIKAIEDPSMAPVQSQEYLYFNTQIGKHNQRMTDGIQIQEMPVSSAIMSPWSKQVVIHNGKIHCKGWAYSGGGRWPERVELSADGGFSWYTVPVENMSEKHRYAWRTWEMDLPCDVEGWIEIVCRCWDNSLNTQPLQVRAAWNWGLHVTSSAHRISIYSVNKTHEITRKRLAEFDERGVPFGPLTVPTEWQVQSWDDYRGYFEKNGPRDAETEYNSRDMED</sequence>
<keyword evidence="4" id="KW-0560">Oxidoreductase</keyword>
<protein>
    <recommendedName>
        <fullName evidence="9">Sulfite oxidase</fullName>
    </recommendedName>
</protein>
<name>A0AAV9JAH5_9PEZI</name>
<feature type="domain" description="Moybdenum cofactor oxidoreductase dimerisation" evidence="6">
    <location>
        <begin position="392"/>
        <end position="513"/>
    </location>
</feature>
<dbReference type="Proteomes" id="UP001324427">
    <property type="component" value="Unassembled WGS sequence"/>
</dbReference>
<evidence type="ECO:0008006" key="9">
    <source>
        <dbReference type="Google" id="ProtNLM"/>
    </source>
</evidence>
<dbReference type="PRINTS" id="PR00407">
    <property type="entry name" value="EUMOPTERIN"/>
</dbReference>
<accession>A0AAV9JAH5</accession>
<dbReference type="GO" id="GO:0005739">
    <property type="term" value="C:mitochondrion"/>
    <property type="evidence" value="ECO:0007669"/>
    <property type="project" value="TreeGrafter"/>
</dbReference>
<feature type="domain" description="Oxidoreductase molybdopterin-binding" evidence="5">
    <location>
        <begin position="185"/>
        <end position="366"/>
    </location>
</feature>
<dbReference type="AlphaFoldDB" id="A0AAV9JAH5"/>
<comment type="caution">
    <text evidence="7">The sequence shown here is derived from an EMBL/GenBank/DDBJ whole genome shotgun (WGS) entry which is preliminary data.</text>
</comment>
<dbReference type="GO" id="GO:0030151">
    <property type="term" value="F:molybdenum ion binding"/>
    <property type="evidence" value="ECO:0007669"/>
    <property type="project" value="InterPro"/>
</dbReference>
<dbReference type="Pfam" id="PF00174">
    <property type="entry name" value="Oxidored_molyb"/>
    <property type="match status" value="1"/>
</dbReference>
<keyword evidence="8" id="KW-1185">Reference proteome</keyword>
<dbReference type="CDD" id="cd02110">
    <property type="entry name" value="SO_family_Moco_dimer"/>
    <property type="match status" value="1"/>
</dbReference>
<evidence type="ECO:0000256" key="4">
    <source>
        <dbReference type="ARBA" id="ARBA00023002"/>
    </source>
</evidence>
<keyword evidence="2" id="KW-0500">Molybdenum</keyword>
<dbReference type="SUPFAM" id="SSF81296">
    <property type="entry name" value="E set domains"/>
    <property type="match status" value="1"/>
</dbReference>
<proteinExistence type="predicted"/>
<dbReference type="PANTHER" id="PTHR19372">
    <property type="entry name" value="SULFITE REDUCTASE"/>
    <property type="match status" value="1"/>
</dbReference>